<organism evidence="1 2">
    <name type="scientific">Chryseolinea soli</name>
    <dbReference type="NCBI Taxonomy" id="2321403"/>
    <lineage>
        <taxon>Bacteria</taxon>
        <taxon>Pseudomonadati</taxon>
        <taxon>Bacteroidota</taxon>
        <taxon>Cytophagia</taxon>
        <taxon>Cytophagales</taxon>
        <taxon>Fulvivirgaceae</taxon>
        <taxon>Chryseolinea</taxon>
    </lineage>
</organism>
<dbReference type="KEGG" id="chk:D4L85_05035"/>
<sequence length="140" mass="16113">MPLNKYGRRVLFKSKCGKPNIIPQHMIDAGQYIVSETRTFGIQDFPEVQQEIARIREKTSGMPSPHKADIVISFLKDHMIKSEWVLADPELVAHITSNHAETKNIERLFAEYKKNVPFLFGLENYIRKIFSSPQDAVVNQ</sequence>
<protein>
    <submittedName>
        <fullName evidence="1">Uncharacterized protein</fullName>
    </submittedName>
</protein>
<proteinExistence type="predicted"/>
<accession>A0A385SGI0</accession>
<evidence type="ECO:0000313" key="2">
    <source>
        <dbReference type="Proteomes" id="UP000266183"/>
    </source>
</evidence>
<gene>
    <name evidence="1" type="ORF">D4L85_05035</name>
</gene>
<name>A0A385SGI0_9BACT</name>
<dbReference type="AlphaFoldDB" id="A0A385SGI0"/>
<keyword evidence="2" id="KW-1185">Reference proteome</keyword>
<evidence type="ECO:0000313" key="1">
    <source>
        <dbReference type="EMBL" id="AYB29982.1"/>
    </source>
</evidence>
<reference evidence="2" key="1">
    <citation type="submission" date="2018-09" db="EMBL/GenBank/DDBJ databases">
        <title>Chryseolinea sp. KIS68-18 isolated from soil.</title>
        <authorList>
            <person name="Weon H.-Y."/>
            <person name="Kwon S.-W."/>
            <person name="Lee S.A."/>
        </authorList>
    </citation>
    <scope>NUCLEOTIDE SEQUENCE [LARGE SCALE GENOMIC DNA]</scope>
    <source>
        <strain evidence="2">KIS68-18</strain>
    </source>
</reference>
<dbReference type="EMBL" id="CP032382">
    <property type="protein sequence ID" value="AYB29982.1"/>
    <property type="molecule type" value="Genomic_DNA"/>
</dbReference>
<dbReference type="Proteomes" id="UP000266183">
    <property type="component" value="Chromosome"/>
</dbReference>